<dbReference type="PANTHER" id="PTHR43737:SF1">
    <property type="entry name" value="DUF1501 DOMAIN-CONTAINING PROTEIN"/>
    <property type="match status" value="1"/>
</dbReference>
<reference evidence="2 3" key="1">
    <citation type="submission" date="2022-07" db="EMBL/GenBank/DDBJ databases">
        <title>Photobacterium pectinilyticum sp. nov., a marine bacterium isolated from surface seawater of Qingdao offshore.</title>
        <authorList>
            <person name="Wang X."/>
        </authorList>
    </citation>
    <scope>NUCLEOTIDE SEQUENCE [LARGE SCALE GENOMIC DNA]</scope>
    <source>
        <strain evidence="2 3">ZSDE20</strain>
    </source>
</reference>
<comment type="caution">
    <text evidence="2">The sequence shown here is derived from an EMBL/GenBank/DDBJ whole genome shotgun (WGS) entry which is preliminary data.</text>
</comment>
<feature type="chain" id="PRO_5046270380" evidence="1">
    <location>
        <begin position="25"/>
        <end position="650"/>
    </location>
</feature>
<proteinExistence type="predicted"/>
<name>A0ABT1N4M5_9GAMM</name>
<evidence type="ECO:0000313" key="2">
    <source>
        <dbReference type="EMBL" id="MCQ1058676.1"/>
    </source>
</evidence>
<evidence type="ECO:0000313" key="3">
    <source>
        <dbReference type="Proteomes" id="UP001524460"/>
    </source>
</evidence>
<dbReference type="Gene3D" id="2.60.40.10">
    <property type="entry name" value="Immunoglobulins"/>
    <property type="match status" value="1"/>
</dbReference>
<feature type="signal peptide" evidence="1">
    <location>
        <begin position="1"/>
        <end position="24"/>
    </location>
</feature>
<protein>
    <submittedName>
        <fullName evidence="2">DUF1800 domain-containing protein</fullName>
    </submittedName>
</protein>
<dbReference type="InterPro" id="IPR014917">
    <property type="entry name" value="DUF1800"/>
</dbReference>
<accession>A0ABT1N4M5</accession>
<keyword evidence="3" id="KW-1185">Reference proteome</keyword>
<keyword evidence="1" id="KW-0732">Signal</keyword>
<dbReference type="Proteomes" id="UP001524460">
    <property type="component" value="Unassembled WGS sequence"/>
</dbReference>
<evidence type="ECO:0000256" key="1">
    <source>
        <dbReference type="SAM" id="SignalP"/>
    </source>
</evidence>
<dbReference type="EMBL" id="JANEYT010000022">
    <property type="protein sequence ID" value="MCQ1058676.1"/>
    <property type="molecule type" value="Genomic_DNA"/>
</dbReference>
<gene>
    <name evidence="2" type="ORF">NHN17_11475</name>
</gene>
<dbReference type="PANTHER" id="PTHR43737">
    <property type="entry name" value="BLL7424 PROTEIN"/>
    <property type="match status" value="1"/>
</dbReference>
<dbReference type="Pfam" id="PF08811">
    <property type="entry name" value="DUF1800"/>
    <property type="match status" value="1"/>
</dbReference>
<dbReference type="RefSeq" id="WP_255042664.1">
    <property type="nucleotide sequence ID" value="NZ_JANEYT010000022.1"/>
</dbReference>
<organism evidence="2 3">
    <name type="scientific">Photobacterium pectinilyticum</name>
    <dbReference type="NCBI Taxonomy" id="2906793"/>
    <lineage>
        <taxon>Bacteria</taxon>
        <taxon>Pseudomonadati</taxon>
        <taxon>Pseudomonadota</taxon>
        <taxon>Gammaproteobacteria</taxon>
        <taxon>Vibrionales</taxon>
        <taxon>Vibrionaceae</taxon>
        <taxon>Photobacterium</taxon>
    </lineage>
</organism>
<sequence>MRLFKVSRWLWITVPIALSAPSYATLEIPSDIQPPRGTVGDKYRWIIPIDYDGEGSLTWSSENLPDFIWVNANGVFWAKPNVDRMPPLGSEGYYPDVTFTVTDGIETSTFGPFTWVVEPSGNVSGDLIYPRIDVQTSAPDIPEVVLATEQAAASLLFQATFGPSPSDPGQLKSQGFESWFYEQVNAAPSYHLPRYDDYLAYGEEDSATTRYRVWWDRSINAPDQLRQRMAFALSQILVVSEKDATLSLHPKLLTDYYDLLIKYALGNYRDLLLDVSRHPAMGYYLTSIGSQQENPFEGIRPNENYPRELMQLFTIGLDELKPDGSPFLNASGDPIATYTEADIGEFSRALTGWHLANNTDWDDLSNGELFASMQPNESRHDSGSKQVMGITFSSGKSAEQDLNLAIDILFNHPNTPAFVSRILIQRLVTSNPSPDYITRVANVFRNNGQGVRGDLAMVAKAILSDEEARNGEAFKVKEPLIVMTNLARAMSMRGNIDGIYQDLDTADAYGQIPLGSPSVFNYYRPEDVPDGSLKDEGLVAPELTVLNASSFKVLSNILHSVISQNKNFETPEINEKNKVDISGCYNISHVSNFEEQMAYLEQTFYHQPISNTMLATYRQFTDSIGASNGRIRCKGMIWQTVTSPEYLIQE</sequence>
<dbReference type="InterPro" id="IPR013783">
    <property type="entry name" value="Ig-like_fold"/>
</dbReference>